<gene>
    <name evidence="2" type="ORF">CCHR01_11443</name>
</gene>
<dbReference type="AlphaFoldDB" id="A0AAD9AD34"/>
<reference evidence="2" key="1">
    <citation type="submission" date="2023-01" db="EMBL/GenBank/DDBJ databases">
        <title>Colletotrichum chrysophilum M932 genome sequence.</title>
        <authorList>
            <person name="Baroncelli R."/>
        </authorList>
    </citation>
    <scope>NUCLEOTIDE SEQUENCE</scope>
    <source>
        <strain evidence="2">M932</strain>
    </source>
</reference>
<comment type="caution">
    <text evidence="2">The sequence shown here is derived from an EMBL/GenBank/DDBJ whole genome shotgun (WGS) entry which is preliminary data.</text>
</comment>
<evidence type="ECO:0000313" key="2">
    <source>
        <dbReference type="EMBL" id="KAK1845951.1"/>
    </source>
</evidence>
<accession>A0AAD9AD34</accession>
<feature type="region of interest" description="Disordered" evidence="1">
    <location>
        <begin position="46"/>
        <end position="65"/>
    </location>
</feature>
<proteinExistence type="predicted"/>
<evidence type="ECO:0000256" key="1">
    <source>
        <dbReference type="SAM" id="MobiDB-lite"/>
    </source>
</evidence>
<dbReference type="Proteomes" id="UP001243330">
    <property type="component" value="Unassembled WGS sequence"/>
</dbReference>
<evidence type="ECO:0000313" key="3">
    <source>
        <dbReference type="Proteomes" id="UP001243330"/>
    </source>
</evidence>
<keyword evidence="3" id="KW-1185">Reference proteome</keyword>
<protein>
    <submittedName>
        <fullName evidence="2">Uncharacterized protein</fullName>
    </submittedName>
</protein>
<organism evidence="2 3">
    <name type="scientific">Colletotrichum chrysophilum</name>
    <dbReference type="NCBI Taxonomy" id="1836956"/>
    <lineage>
        <taxon>Eukaryota</taxon>
        <taxon>Fungi</taxon>
        <taxon>Dikarya</taxon>
        <taxon>Ascomycota</taxon>
        <taxon>Pezizomycotina</taxon>
        <taxon>Sordariomycetes</taxon>
        <taxon>Hypocreomycetidae</taxon>
        <taxon>Glomerellales</taxon>
        <taxon>Glomerellaceae</taxon>
        <taxon>Colletotrichum</taxon>
        <taxon>Colletotrichum gloeosporioides species complex</taxon>
    </lineage>
</organism>
<dbReference type="EMBL" id="JAQOWY010000254">
    <property type="protein sequence ID" value="KAK1845951.1"/>
    <property type="molecule type" value="Genomic_DNA"/>
</dbReference>
<sequence length="116" mass="12272">MCRVVSLADAIPCLPALDRLRGRQSPARERAAGMALLDRNVNRGRSGSACCNPARQAKETDEQQAAARGPGMGACRRDSFGLHAGAGACVQARCCNARRTNVRHVVLSMRAKGTAP</sequence>
<name>A0AAD9AD34_9PEZI</name>